<dbReference type="AlphaFoldDB" id="A0A146LD50"/>
<reference evidence="1" key="1">
    <citation type="journal article" date="2016" name="Gigascience">
        <title>De novo construction of an expanded transcriptome assembly for the western tarnished plant bug, Lygus hesperus.</title>
        <authorList>
            <person name="Tassone E.E."/>
            <person name="Geib S.M."/>
            <person name="Hall B."/>
            <person name="Fabrick J.A."/>
            <person name="Brent C.S."/>
            <person name="Hull J.J."/>
        </authorList>
    </citation>
    <scope>NUCLEOTIDE SEQUENCE</scope>
</reference>
<organism evidence="1">
    <name type="scientific">Lygus hesperus</name>
    <name type="common">Western plant bug</name>
    <dbReference type="NCBI Taxonomy" id="30085"/>
    <lineage>
        <taxon>Eukaryota</taxon>
        <taxon>Metazoa</taxon>
        <taxon>Ecdysozoa</taxon>
        <taxon>Arthropoda</taxon>
        <taxon>Hexapoda</taxon>
        <taxon>Insecta</taxon>
        <taxon>Pterygota</taxon>
        <taxon>Neoptera</taxon>
        <taxon>Paraneoptera</taxon>
        <taxon>Hemiptera</taxon>
        <taxon>Heteroptera</taxon>
        <taxon>Panheteroptera</taxon>
        <taxon>Cimicomorpha</taxon>
        <taxon>Miridae</taxon>
        <taxon>Mirini</taxon>
        <taxon>Lygus</taxon>
    </lineage>
</organism>
<feature type="non-terminal residue" evidence="1">
    <location>
        <position position="1"/>
    </location>
</feature>
<name>A0A146LD50_LYGHE</name>
<dbReference type="EMBL" id="GDHC01014189">
    <property type="protein sequence ID" value="JAQ04440.1"/>
    <property type="molecule type" value="Transcribed_RNA"/>
</dbReference>
<gene>
    <name evidence="1" type="ORF">g.38045</name>
</gene>
<proteinExistence type="predicted"/>
<evidence type="ECO:0000313" key="1">
    <source>
        <dbReference type="EMBL" id="JAQ04440.1"/>
    </source>
</evidence>
<accession>A0A146LD50</accession>
<protein>
    <submittedName>
        <fullName evidence="1">Uncharacterized protein</fullName>
    </submittedName>
</protein>
<sequence>SSCTVAHVERHGVEVMSALKTFAKNFPNSCRRVAVAIFKSVRGLFEDPSSSNLGRTHVLAAQKTVESWRMYEDFEEVVRIPQVNTSLTMMFNVWTTQTGLDIINQLGLSLTRQSFSRLGAGMSLLSRGADDMTSRTPAQDSVINYSAFRQRAGIGHSTFAEPIADSTSDGTEP</sequence>